<evidence type="ECO:0000313" key="4">
    <source>
        <dbReference type="EMBL" id="TCE84684.1"/>
    </source>
</evidence>
<dbReference type="GeneID" id="69578588"/>
<dbReference type="EMBL" id="SHRR01000025">
    <property type="protein sequence ID" value="TCE84684.1"/>
    <property type="molecule type" value="Genomic_DNA"/>
</dbReference>
<dbReference type="EMBL" id="CP118598">
    <property type="protein sequence ID" value="WDY39757.1"/>
    <property type="molecule type" value="Genomic_DNA"/>
</dbReference>
<proteinExistence type="predicted"/>
<gene>
    <name evidence="2" type="ORF">MCC00316_06540</name>
    <name evidence="3" type="ORF">MCC10002_1692</name>
    <name evidence="4" type="ORF">MCC10070_1487</name>
    <name evidence="5" type="ORF">PWA56_07605</name>
</gene>
<organism evidence="3 7">
    <name type="scientific">Bifidobacterium longum subsp. longum</name>
    <dbReference type="NCBI Taxonomy" id="1679"/>
    <lineage>
        <taxon>Bacteria</taxon>
        <taxon>Bacillati</taxon>
        <taxon>Actinomycetota</taxon>
        <taxon>Actinomycetes</taxon>
        <taxon>Bifidobacteriales</taxon>
        <taxon>Bifidobacteriaceae</taxon>
        <taxon>Bifidobacterium</taxon>
    </lineage>
</organism>
<evidence type="ECO:0000313" key="5">
    <source>
        <dbReference type="EMBL" id="WDY39757.1"/>
    </source>
</evidence>
<dbReference type="AlphaFoldDB" id="A0A087AU79"/>
<dbReference type="SUPFAM" id="SSF52833">
    <property type="entry name" value="Thioredoxin-like"/>
    <property type="match status" value="1"/>
</dbReference>
<feature type="domain" description="Glutaredoxin" evidence="1">
    <location>
        <begin position="5"/>
        <end position="59"/>
    </location>
</feature>
<evidence type="ECO:0000313" key="2">
    <source>
        <dbReference type="EMBL" id="GHM72364.1"/>
    </source>
</evidence>
<dbReference type="Gene3D" id="3.40.30.10">
    <property type="entry name" value="Glutaredoxin"/>
    <property type="match status" value="1"/>
</dbReference>
<dbReference type="PROSITE" id="PS51354">
    <property type="entry name" value="GLUTAREDOXIN_2"/>
    <property type="match status" value="1"/>
</dbReference>
<evidence type="ECO:0000313" key="3">
    <source>
        <dbReference type="EMBL" id="TCD73063.1"/>
    </source>
</evidence>
<name>A0A087AU79_BIFLL</name>
<dbReference type="OMA" id="IWHNIEE"/>
<accession>A0A087AU79</accession>
<dbReference type="Proteomes" id="UP001221506">
    <property type="component" value="Chromosome"/>
</dbReference>
<dbReference type="EMBL" id="BNHC01000003">
    <property type="protein sequence ID" value="GHM72364.1"/>
    <property type="molecule type" value="Genomic_DNA"/>
</dbReference>
<dbReference type="InterPro" id="IPR002109">
    <property type="entry name" value="Glutaredoxin"/>
</dbReference>
<reference evidence="5 8" key="4">
    <citation type="submission" date="2023-02" db="EMBL/GenBank/DDBJ databases">
        <authorList>
            <person name="Pan L."/>
        </authorList>
    </citation>
    <scope>NUCLEOTIDE SEQUENCE [LARGE SCALE GENOMIC DNA]</scope>
    <source>
        <strain evidence="5 8">F2</strain>
    </source>
</reference>
<evidence type="ECO:0000313" key="8">
    <source>
        <dbReference type="Proteomes" id="UP001221506"/>
    </source>
</evidence>
<dbReference type="EMBL" id="SHPM01000032">
    <property type="protein sequence ID" value="TCD73063.1"/>
    <property type="molecule type" value="Genomic_DNA"/>
</dbReference>
<dbReference type="InterPro" id="IPR036249">
    <property type="entry name" value="Thioredoxin-like_sf"/>
</dbReference>
<dbReference type="InterPro" id="IPR011915">
    <property type="entry name" value="GlrX_actino"/>
</dbReference>
<dbReference type="NCBIfam" id="TIGR02200">
    <property type="entry name" value="GlrX_actino"/>
    <property type="match status" value="1"/>
</dbReference>
<protein>
    <submittedName>
        <fullName evidence="3">Glutaredoxin</fullName>
    </submittedName>
    <submittedName>
        <fullName evidence="5">Mycoredoxin</fullName>
    </submittedName>
    <submittedName>
        <fullName evidence="2">NrdH-redoxin</fullName>
    </submittedName>
</protein>
<sequence length="83" mass="9139">MTIDVYGATWCGDCRQAKNTLDKLGAAYTWHNIEEEEGAADRAVAISGQMHIPVVRYDDGSFQVEPSAVDIRNKLQELGLLAD</sequence>
<dbReference type="Proteomes" id="UP000293701">
    <property type="component" value="Unassembled WGS sequence"/>
</dbReference>
<dbReference type="Proteomes" id="UP000291814">
    <property type="component" value="Unassembled WGS sequence"/>
</dbReference>
<dbReference type="Proteomes" id="UP000663812">
    <property type="component" value="Unassembled WGS sequence"/>
</dbReference>
<dbReference type="CDD" id="cd02976">
    <property type="entry name" value="NrdH"/>
    <property type="match status" value="1"/>
</dbReference>
<evidence type="ECO:0000313" key="6">
    <source>
        <dbReference type="Proteomes" id="UP000291814"/>
    </source>
</evidence>
<reference evidence="2" key="3">
    <citation type="journal article" date="2021" name="Appl. Environ. Microbiol.">
        <title>Novel 3-O-alpha-d-Galactosyl-alpha-l-Arabinofuranosidase for the Assimilation of Gum Arabic Arabinogalactan Protein in Bifidobacterium longum subsp. longum.</title>
        <authorList>
            <person name="Sasaki Y."/>
            <person name="Horigome A."/>
            <person name="Odamaki T."/>
            <person name="Xiao J.Z."/>
            <person name="Ishiwata A."/>
            <person name="Ito Y."/>
            <person name="Kitahara K."/>
            <person name="Fujita K."/>
        </authorList>
    </citation>
    <scope>NUCLEOTIDE SEQUENCE</scope>
    <source>
        <strain evidence="2">MCC00316</strain>
    </source>
</reference>
<evidence type="ECO:0000259" key="1">
    <source>
        <dbReference type="Pfam" id="PF00462"/>
    </source>
</evidence>
<reference evidence="3" key="2">
    <citation type="submission" date="2019-02" db="EMBL/GenBank/DDBJ databases">
        <authorList>
            <person name="Odamaki T."/>
        </authorList>
    </citation>
    <scope>NUCLEOTIDE SEQUENCE</scope>
    <source>
        <strain evidence="3">MCC10002</strain>
        <strain evidence="4">MCC10070</strain>
    </source>
</reference>
<dbReference type="RefSeq" id="WP_007054033.1">
    <property type="nucleotide sequence ID" value="NZ_AP022379.1"/>
</dbReference>
<dbReference type="Pfam" id="PF00462">
    <property type="entry name" value="Glutaredoxin"/>
    <property type="match status" value="1"/>
</dbReference>
<reference evidence="6 7" key="1">
    <citation type="journal article" date="2018" name="Sci. Rep.">
        <title>Genomic diversity and distribution of Bifidobacterium longum subsp. longum across the human lifespan.</title>
        <authorList>
            <person name="Odamaki T."/>
            <person name="Bottacini F."/>
            <person name="Kato K."/>
            <person name="Mitsuyama E."/>
            <person name="Yoshida K."/>
            <person name="Horigome A."/>
            <person name="Xiao J.Z."/>
            <person name="van Sinderen D."/>
        </authorList>
    </citation>
    <scope>NUCLEOTIDE SEQUENCE [LARGE SCALE GENOMIC DNA]</scope>
    <source>
        <strain evidence="3 7">MCC10002</strain>
        <strain evidence="4 6">MCC10070</strain>
    </source>
</reference>
<evidence type="ECO:0000313" key="7">
    <source>
        <dbReference type="Proteomes" id="UP000293701"/>
    </source>
</evidence>